<proteinExistence type="predicted"/>
<sequence>MSALPSADAGQAPLRILLFSSLFPSAARPIHGIFVETRLRELLKTGAVQARVVAPVPWFPSQGQRFGDYAKFAATPRVEERNGIEVHHPRYLLLPKVGMSSAPFAMALGALRTIRRLQREGFDFDLIDAHYYYPDGVAASLLARWLGKPFVVTARGTDLNLIPDYAVPRRLIQATERAASASIGVCQALMDRLQELGGDASKLHTLRNGVDLQRFVPEPRAAARARLQLPAEGRMLLCVGHLIERKGQYLAIDALAALPADVRLVLAGEGPDRAALQRQAERLGVRERVHFAGVVPQTELKWWYSAADALALCSSREGWANVLLEAMACGTPVIATDIWGTPEVVSQPAAGVLMPERSGAGLVAAWNQLFAQLPDRADTRRHAETFSWDATTQGQLQLFRQILTARKAGAHAA</sequence>
<feature type="domain" description="Glycosyl transferase family 1" evidence="1">
    <location>
        <begin position="222"/>
        <end position="383"/>
    </location>
</feature>
<dbReference type="Gene3D" id="3.40.50.2000">
    <property type="entry name" value="Glycogen Phosphorylase B"/>
    <property type="match status" value="2"/>
</dbReference>
<accession>A0ABQ3FVQ1</accession>
<dbReference type="InterPro" id="IPR001296">
    <property type="entry name" value="Glyco_trans_1"/>
</dbReference>
<evidence type="ECO:0000313" key="4">
    <source>
        <dbReference type="Proteomes" id="UP000626210"/>
    </source>
</evidence>
<keyword evidence="3" id="KW-0808">Transferase</keyword>
<dbReference type="PANTHER" id="PTHR45947:SF3">
    <property type="entry name" value="SULFOQUINOVOSYL TRANSFERASE SQD2"/>
    <property type="match status" value="1"/>
</dbReference>
<dbReference type="Pfam" id="PF13439">
    <property type="entry name" value="Glyco_transf_4"/>
    <property type="match status" value="1"/>
</dbReference>
<comment type="caution">
    <text evidence="3">The sequence shown here is derived from an EMBL/GenBank/DDBJ whole genome shotgun (WGS) entry which is preliminary data.</text>
</comment>
<dbReference type="CDD" id="cd03798">
    <property type="entry name" value="GT4_WlbH-like"/>
    <property type="match status" value="1"/>
</dbReference>
<evidence type="ECO:0000259" key="1">
    <source>
        <dbReference type="Pfam" id="PF00534"/>
    </source>
</evidence>
<feature type="domain" description="Glycosyltransferase subfamily 4-like N-terminal" evidence="2">
    <location>
        <begin position="81"/>
        <end position="214"/>
    </location>
</feature>
<dbReference type="InterPro" id="IPR050194">
    <property type="entry name" value="Glycosyltransferase_grp1"/>
</dbReference>
<dbReference type="Proteomes" id="UP000626210">
    <property type="component" value="Unassembled WGS sequence"/>
</dbReference>
<dbReference type="PANTHER" id="PTHR45947">
    <property type="entry name" value="SULFOQUINOVOSYL TRANSFERASE SQD2"/>
    <property type="match status" value="1"/>
</dbReference>
<dbReference type="InterPro" id="IPR028098">
    <property type="entry name" value="Glyco_trans_4-like_N"/>
</dbReference>
<gene>
    <name evidence="3" type="ORF">GCM10007320_01640</name>
</gene>
<evidence type="ECO:0000259" key="2">
    <source>
        <dbReference type="Pfam" id="PF13439"/>
    </source>
</evidence>
<dbReference type="EMBL" id="BMYK01000001">
    <property type="protein sequence ID" value="GHC68862.1"/>
    <property type="molecule type" value="Genomic_DNA"/>
</dbReference>
<dbReference type="SUPFAM" id="SSF53756">
    <property type="entry name" value="UDP-Glycosyltransferase/glycogen phosphorylase"/>
    <property type="match status" value="1"/>
</dbReference>
<reference evidence="4" key="1">
    <citation type="journal article" date="2019" name="Int. J. Syst. Evol. Microbiol.">
        <title>The Global Catalogue of Microorganisms (GCM) 10K type strain sequencing project: providing services to taxonomists for standard genome sequencing and annotation.</title>
        <authorList>
            <consortium name="The Broad Institute Genomics Platform"/>
            <consortium name="The Broad Institute Genome Sequencing Center for Infectious Disease"/>
            <person name="Wu L."/>
            <person name="Ma J."/>
        </authorList>
    </citation>
    <scope>NUCLEOTIDE SEQUENCE [LARGE SCALE GENOMIC DNA]</scope>
    <source>
        <strain evidence="4">KCTC 23314</strain>
    </source>
</reference>
<evidence type="ECO:0000313" key="3">
    <source>
        <dbReference type="EMBL" id="GHC68862.1"/>
    </source>
</evidence>
<name>A0ABQ3FVQ1_9BURK</name>
<protein>
    <submittedName>
        <fullName evidence="3">Glycosyl transferase family 1</fullName>
    </submittedName>
</protein>
<dbReference type="Pfam" id="PF00534">
    <property type="entry name" value="Glycos_transf_1"/>
    <property type="match status" value="1"/>
</dbReference>
<organism evidence="3 4">
    <name type="scientific">Pseudorhodoferax aquiterrae</name>
    <dbReference type="NCBI Taxonomy" id="747304"/>
    <lineage>
        <taxon>Bacteria</taxon>
        <taxon>Pseudomonadati</taxon>
        <taxon>Pseudomonadota</taxon>
        <taxon>Betaproteobacteria</taxon>
        <taxon>Burkholderiales</taxon>
        <taxon>Comamonadaceae</taxon>
    </lineage>
</organism>
<keyword evidence="4" id="KW-1185">Reference proteome</keyword>
<dbReference type="GO" id="GO:0016740">
    <property type="term" value="F:transferase activity"/>
    <property type="evidence" value="ECO:0007669"/>
    <property type="project" value="UniProtKB-KW"/>
</dbReference>